<evidence type="ECO:0000313" key="9">
    <source>
        <dbReference type="EMBL" id="PCS06509.1"/>
    </source>
</evidence>
<dbReference type="InterPro" id="IPR043429">
    <property type="entry name" value="ArtM/GltK/GlnP/TcyL/YhdX-like"/>
</dbReference>
<dbReference type="RefSeq" id="WP_068162898.1">
    <property type="nucleotide sequence ID" value="NZ_JXJX01000008.1"/>
</dbReference>
<feature type="transmembrane region" description="Helical" evidence="7">
    <location>
        <begin position="198"/>
        <end position="216"/>
    </location>
</feature>
<keyword evidence="2 7" id="KW-0813">Transport</keyword>
<feature type="domain" description="ABC transmembrane type-1" evidence="8">
    <location>
        <begin position="19"/>
        <end position="220"/>
    </location>
</feature>
<evidence type="ECO:0000256" key="5">
    <source>
        <dbReference type="ARBA" id="ARBA00022989"/>
    </source>
</evidence>
<feature type="transmembrane region" description="Helical" evidence="7">
    <location>
        <begin position="25"/>
        <end position="43"/>
    </location>
</feature>
<evidence type="ECO:0000313" key="10">
    <source>
        <dbReference type="Proteomes" id="UP000242246"/>
    </source>
</evidence>
<feature type="transmembrane region" description="Helical" evidence="7">
    <location>
        <begin position="98"/>
        <end position="117"/>
    </location>
</feature>
<accession>A0A2A5RZ55</accession>
<protein>
    <submittedName>
        <fullName evidence="9">Amino acid ABC transporter permease</fullName>
    </submittedName>
</protein>
<dbReference type="AlphaFoldDB" id="A0A2A5RZ55"/>
<gene>
    <name evidence="9" type="ORF">RU87_GL001718</name>
</gene>
<evidence type="ECO:0000256" key="7">
    <source>
        <dbReference type="RuleBase" id="RU363032"/>
    </source>
</evidence>
<feature type="transmembrane region" description="Helical" evidence="7">
    <location>
        <begin position="138"/>
        <end position="159"/>
    </location>
</feature>
<dbReference type="Pfam" id="PF00528">
    <property type="entry name" value="BPD_transp_1"/>
    <property type="match status" value="1"/>
</dbReference>
<evidence type="ECO:0000256" key="1">
    <source>
        <dbReference type="ARBA" id="ARBA00004141"/>
    </source>
</evidence>
<dbReference type="GO" id="GO:0015833">
    <property type="term" value="P:peptide transport"/>
    <property type="evidence" value="ECO:0007669"/>
    <property type="project" value="UniProtKB-KW"/>
</dbReference>
<dbReference type="Gene3D" id="1.10.3720.10">
    <property type="entry name" value="MetI-like"/>
    <property type="match status" value="1"/>
</dbReference>
<dbReference type="Proteomes" id="UP000242246">
    <property type="component" value="Unassembled WGS sequence"/>
</dbReference>
<comment type="caution">
    <text evidence="9">The sequence shown here is derived from an EMBL/GenBank/DDBJ whole genome shotgun (WGS) entry which is preliminary data.</text>
</comment>
<feature type="transmembrane region" description="Helical" evidence="7">
    <location>
        <begin position="165"/>
        <end position="186"/>
    </location>
</feature>
<evidence type="ECO:0000256" key="3">
    <source>
        <dbReference type="ARBA" id="ARBA00022692"/>
    </source>
</evidence>
<reference evidence="9 10" key="1">
    <citation type="submission" date="2014-12" db="EMBL/GenBank/DDBJ databases">
        <title>Draft genome sequences of 10 type strains of Lactococcus.</title>
        <authorList>
            <person name="Sun Z."/>
            <person name="Zhong Z."/>
            <person name="Liu W."/>
            <person name="Zhang W."/>
            <person name="Zhang H."/>
        </authorList>
    </citation>
    <scope>NUCLEOTIDE SEQUENCE [LARGE SCALE GENOMIC DNA]</scope>
    <source>
        <strain evidence="9 10">DSM 20686</strain>
    </source>
</reference>
<organism evidence="9 10">
    <name type="scientific">Pseudolactococcus plantarum</name>
    <dbReference type="NCBI Taxonomy" id="1365"/>
    <lineage>
        <taxon>Bacteria</taxon>
        <taxon>Bacillati</taxon>
        <taxon>Bacillota</taxon>
        <taxon>Bacilli</taxon>
        <taxon>Lactobacillales</taxon>
        <taxon>Streptococcaceae</taxon>
        <taxon>Pseudolactococcus</taxon>
    </lineage>
</organism>
<comment type="similarity">
    <text evidence="7">Belongs to the binding-protein-dependent transport system permease family.</text>
</comment>
<dbReference type="CDD" id="cd06261">
    <property type="entry name" value="TM_PBP2"/>
    <property type="match status" value="1"/>
</dbReference>
<name>A0A2A5RZ55_9LACT</name>
<feature type="transmembrane region" description="Helical" evidence="7">
    <location>
        <begin position="55"/>
        <end position="78"/>
    </location>
</feature>
<dbReference type="GO" id="GO:0005886">
    <property type="term" value="C:plasma membrane"/>
    <property type="evidence" value="ECO:0007669"/>
    <property type="project" value="UniProtKB-SubCell"/>
</dbReference>
<dbReference type="STRING" id="1348632.GCA_001591745_01150"/>
<dbReference type="InterPro" id="IPR000515">
    <property type="entry name" value="MetI-like"/>
</dbReference>
<dbReference type="PANTHER" id="PTHR30614:SF0">
    <property type="entry name" value="L-CYSTINE TRANSPORT SYSTEM PERMEASE PROTEIN TCYL"/>
    <property type="match status" value="1"/>
</dbReference>
<dbReference type="OrthoDB" id="9787841at2"/>
<evidence type="ECO:0000256" key="2">
    <source>
        <dbReference type="ARBA" id="ARBA00022448"/>
    </source>
</evidence>
<keyword evidence="5 7" id="KW-1133">Transmembrane helix</keyword>
<dbReference type="GO" id="GO:0015184">
    <property type="term" value="F:L-cystine transmembrane transporter activity"/>
    <property type="evidence" value="ECO:0007669"/>
    <property type="project" value="TreeGrafter"/>
</dbReference>
<dbReference type="EMBL" id="JXJX01000008">
    <property type="protein sequence ID" value="PCS06509.1"/>
    <property type="molecule type" value="Genomic_DNA"/>
</dbReference>
<sequence length="236" mass="25960">MSFKFEVFLKSLKIASKYIGTTLEVALSALFIGLFLGLIIALIRFYKVPVLSQFLAGLFTVLKAIPIVLILLATYLIFAKTFDQFAVNVGWHMKFKDINPLLIPIFCLSILSTIGLSETFRGTFASIGKGQQDAAKSIGMGTFQIITRIILPQALPVALPMMSNTLIGLVKASALVSMVGVVDIFAAAKISAQQNYRFLEAYLAVALIYWIINIFIEQGAGMLERNLNSRLRRDAA</sequence>
<evidence type="ECO:0000259" key="8">
    <source>
        <dbReference type="PROSITE" id="PS50928"/>
    </source>
</evidence>
<dbReference type="PANTHER" id="PTHR30614">
    <property type="entry name" value="MEMBRANE COMPONENT OF AMINO ACID ABC TRANSPORTER"/>
    <property type="match status" value="1"/>
</dbReference>
<comment type="subcellular location">
    <subcellularLocation>
        <location evidence="7">Cell membrane</location>
        <topology evidence="7">Multi-pass membrane protein</topology>
    </subcellularLocation>
    <subcellularLocation>
        <location evidence="1">Membrane</location>
        <topology evidence="1">Multi-pass membrane protein</topology>
    </subcellularLocation>
</comment>
<keyword evidence="3 7" id="KW-0812">Transmembrane</keyword>
<keyword evidence="10" id="KW-1185">Reference proteome</keyword>
<dbReference type="SUPFAM" id="SSF161098">
    <property type="entry name" value="MetI-like"/>
    <property type="match status" value="1"/>
</dbReference>
<keyword evidence="6 7" id="KW-0472">Membrane</keyword>
<evidence type="ECO:0000256" key="6">
    <source>
        <dbReference type="ARBA" id="ARBA00023136"/>
    </source>
</evidence>
<dbReference type="InterPro" id="IPR035906">
    <property type="entry name" value="MetI-like_sf"/>
</dbReference>
<dbReference type="GO" id="GO:0015031">
    <property type="term" value="P:protein transport"/>
    <property type="evidence" value="ECO:0007669"/>
    <property type="project" value="UniProtKB-KW"/>
</dbReference>
<dbReference type="PROSITE" id="PS50928">
    <property type="entry name" value="ABC_TM1"/>
    <property type="match status" value="1"/>
</dbReference>
<keyword evidence="4" id="KW-0029">Amino-acid transport</keyword>
<evidence type="ECO:0000256" key="4">
    <source>
        <dbReference type="ARBA" id="ARBA00022970"/>
    </source>
</evidence>
<proteinExistence type="inferred from homology"/>